<name>A0A9N8VIN5_9GLOM</name>
<dbReference type="Gene3D" id="3.10.20.80">
    <property type="entry name" value="Translation initiation factor 3 (IF-3), N-terminal domain"/>
    <property type="match status" value="1"/>
</dbReference>
<dbReference type="InterPro" id="IPR019814">
    <property type="entry name" value="Translation_initiation_fac_3_N"/>
</dbReference>
<evidence type="ECO:0000256" key="1">
    <source>
        <dbReference type="ARBA" id="ARBA00005439"/>
    </source>
</evidence>
<reference evidence="6" key="1">
    <citation type="submission" date="2021-06" db="EMBL/GenBank/DDBJ databases">
        <authorList>
            <person name="Kallberg Y."/>
            <person name="Tangrot J."/>
            <person name="Rosling A."/>
        </authorList>
    </citation>
    <scope>NUCLEOTIDE SEQUENCE</scope>
    <source>
        <strain evidence="6">BR232B</strain>
    </source>
</reference>
<dbReference type="InterPro" id="IPR036788">
    <property type="entry name" value="T_IF-3_C_sf"/>
</dbReference>
<dbReference type="InterPro" id="IPR036787">
    <property type="entry name" value="T_IF-3_N_sf"/>
</dbReference>
<protein>
    <submittedName>
        <fullName evidence="6">1650_t:CDS:1</fullName>
    </submittedName>
</protein>
<dbReference type="GO" id="GO:0003743">
    <property type="term" value="F:translation initiation factor activity"/>
    <property type="evidence" value="ECO:0007669"/>
    <property type="project" value="UniProtKB-KW"/>
</dbReference>
<evidence type="ECO:0000256" key="2">
    <source>
        <dbReference type="ARBA" id="ARBA00022540"/>
    </source>
</evidence>
<evidence type="ECO:0000259" key="4">
    <source>
        <dbReference type="Pfam" id="PF00707"/>
    </source>
</evidence>
<dbReference type="InterPro" id="IPR001288">
    <property type="entry name" value="Translation_initiation_fac_3"/>
</dbReference>
<evidence type="ECO:0000256" key="3">
    <source>
        <dbReference type="ARBA" id="ARBA00022917"/>
    </source>
</evidence>
<dbReference type="EMBL" id="CAJVPI010000017">
    <property type="protein sequence ID" value="CAG8456981.1"/>
    <property type="molecule type" value="Genomic_DNA"/>
</dbReference>
<feature type="domain" description="Translation initiation factor 3 C-terminal" evidence="4">
    <location>
        <begin position="132"/>
        <end position="205"/>
    </location>
</feature>
<dbReference type="PANTHER" id="PTHR10938">
    <property type="entry name" value="TRANSLATION INITIATION FACTOR IF-3"/>
    <property type="match status" value="1"/>
</dbReference>
<keyword evidence="3" id="KW-0648">Protein biosynthesis</keyword>
<evidence type="ECO:0000313" key="7">
    <source>
        <dbReference type="Proteomes" id="UP000789739"/>
    </source>
</evidence>
<dbReference type="Gene3D" id="3.30.110.10">
    <property type="entry name" value="Translation initiation factor 3 (IF-3), C-terminal domain"/>
    <property type="match status" value="1"/>
</dbReference>
<feature type="domain" description="Translation initiation factor 3 N-terminal" evidence="5">
    <location>
        <begin position="52"/>
        <end position="120"/>
    </location>
</feature>
<evidence type="ECO:0000259" key="5">
    <source>
        <dbReference type="Pfam" id="PF05198"/>
    </source>
</evidence>
<dbReference type="SUPFAM" id="SSF55200">
    <property type="entry name" value="Translation initiation factor IF3, C-terminal domain"/>
    <property type="match status" value="1"/>
</dbReference>
<dbReference type="NCBIfam" id="TIGR00168">
    <property type="entry name" value="infC"/>
    <property type="match status" value="1"/>
</dbReference>
<accession>A0A9N8VIN5</accession>
<keyword evidence="7" id="KW-1185">Reference proteome</keyword>
<comment type="similarity">
    <text evidence="1">Belongs to the IF-3 family.</text>
</comment>
<dbReference type="Pfam" id="PF00707">
    <property type="entry name" value="IF3_C"/>
    <property type="match status" value="1"/>
</dbReference>
<dbReference type="GO" id="GO:0070124">
    <property type="term" value="P:mitochondrial translational initiation"/>
    <property type="evidence" value="ECO:0007669"/>
    <property type="project" value="TreeGrafter"/>
</dbReference>
<dbReference type="GO" id="GO:0005739">
    <property type="term" value="C:mitochondrion"/>
    <property type="evidence" value="ECO:0007669"/>
    <property type="project" value="TreeGrafter"/>
</dbReference>
<dbReference type="PANTHER" id="PTHR10938:SF0">
    <property type="entry name" value="TRANSLATION INITIATION FACTOR IF-3, MITOCHONDRIAL"/>
    <property type="match status" value="1"/>
</dbReference>
<dbReference type="SUPFAM" id="SSF54364">
    <property type="entry name" value="Translation initiation factor IF3, N-terminal domain"/>
    <property type="match status" value="1"/>
</dbReference>
<comment type="caution">
    <text evidence="6">The sequence shown here is derived from an EMBL/GenBank/DDBJ whole genome shotgun (WGS) entry which is preliminary data.</text>
</comment>
<dbReference type="Proteomes" id="UP000789739">
    <property type="component" value="Unassembled WGS sequence"/>
</dbReference>
<dbReference type="OrthoDB" id="21573at2759"/>
<dbReference type="InterPro" id="IPR019815">
    <property type="entry name" value="Translation_initiation_fac_3_C"/>
</dbReference>
<gene>
    <name evidence="6" type="ORF">PBRASI_LOCUS371</name>
</gene>
<sequence>MQAIHSFKPHSCYLLSRSLTYSPLYYIIHAKQRPLSTSTALLAQSIPRHLRDEEINARQIRFVNAEGRMEGARSLSEVLMSMDRNKYWLVEVSRDPDDPTVPICKLVDKKAEYEKIKAQKLKNKPRSAANICKELVMTWNVSDHDFKRKLEQAQEFLDKGNRVRLSIKPKGRVRSTVDIEKKMKKLVMDALFDCCKEYKDPVMHQGILTFEMSGKGLIIHKKHENEKSDKAEESTE</sequence>
<evidence type="ECO:0000313" key="6">
    <source>
        <dbReference type="EMBL" id="CAG8456981.1"/>
    </source>
</evidence>
<proteinExistence type="inferred from homology"/>
<dbReference type="GO" id="GO:0032790">
    <property type="term" value="P:ribosome disassembly"/>
    <property type="evidence" value="ECO:0007669"/>
    <property type="project" value="TreeGrafter"/>
</dbReference>
<keyword evidence="2" id="KW-0396">Initiation factor</keyword>
<dbReference type="AlphaFoldDB" id="A0A9N8VIN5"/>
<organism evidence="6 7">
    <name type="scientific">Paraglomus brasilianum</name>
    <dbReference type="NCBI Taxonomy" id="144538"/>
    <lineage>
        <taxon>Eukaryota</taxon>
        <taxon>Fungi</taxon>
        <taxon>Fungi incertae sedis</taxon>
        <taxon>Mucoromycota</taxon>
        <taxon>Glomeromycotina</taxon>
        <taxon>Glomeromycetes</taxon>
        <taxon>Paraglomerales</taxon>
        <taxon>Paraglomeraceae</taxon>
        <taxon>Paraglomus</taxon>
    </lineage>
</organism>
<dbReference type="Pfam" id="PF05198">
    <property type="entry name" value="IF3_N"/>
    <property type="match status" value="1"/>
</dbReference>
<dbReference type="GO" id="GO:0043022">
    <property type="term" value="F:ribosome binding"/>
    <property type="evidence" value="ECO:0007669"/>
    <property type="project" value="TreeGrafter"/>
</dbReference>